<keyword evidence="1" id="KW-1133">Transmembrane helix</keyword>
<keyword evidence="1" id="KW-0812">Transmembrane</keyword>
<keyword evidence="1" id="KW-0472">Membrane</keyword>
<feature type="transmembrane region" description="Helical" evidence="1">
    <location>
        <begin position="241"/>
        <end position="263"/>
    </location>
</feature>
<organism evidence="3 5">
    <name type="scientific">Rubrobacter radiotolerans</name>
    <name type="common">Arthrobacter radiotolerans</name>
    <dbReference type="NCBI Taxonomy" id="42256"/>
    <lineage>
        <taxon>Bacteria</taxon>
        <taxon>Bacillati</taxon>
        <taxon>Actinomycetota</taxon>
        <taxon>Rubrobacteria</taxon>
        <taxon>Rubrobacterales</taxon>
        <taxon>Rubrobacteraceae</taxon>
        <taxon>Rubrobacter</taxon>
    </lineage>
</organism>
<dbReference type="PATRIC" id="fig|42256.3.peg.1085"/>
<dbReference type="PANTHER" id="PTHR35342:SF5">
    <property type="entry name" value="TRICARBOXYLIC TRANSPORT PROTEIN"/>
    <property type="match status" value="1"/>
</dbReference>
<dbReference type="eggNOG" id="COG3333">
    <property type="taxonomic scope" value="Bacteria"/>
</dbReference>
<feature type="transmembrane region" description="Helical" evidence="1">
    <location>
        <begin position="459"/>
        <end position="482"/>
    </location>
</feature>
<dbReference type="PANTHER" id="PTHR35342">
    <property type="entry name" value="TRICARBOXYLIC TRANSPORT PROTEIN"/>
    <property type="match status" value="1"/>
</dbReference>
<dbReference type="Proteomes" id="UP000025229">
    <property type="component" value="Chromosome"/>
</dbReference>
<proteinExistence type="predicted"/>
<dbReference type="EMBL" id="CP007514">
    <property type="protein sequence ID" value="AHY46355.1"/>
    <property type="molecule type" value="Genomic_DNA"/>
</dbReference>
<feature type="transmembrane region" description="Helical" evidence="1">
    <location>
        <begin position="135"/>
        <end position="159"/>
    </location>
</feature>
<evidence type="ECO:0000313" key="3">
    <source>
        <dbReference type="EMBL" id="AHY46355.1"/>
    </source>
</evidence>
<accession>A0A023X2X3</accession>
<protein>
    <submittedName>
        <fullName evidence="4">Tripartite tricarboxylate transporter permease</fullName>
    </submittedName>
</protein>
<feature type="transmembrane region" description="Helical" evidence="1">
    <location>
        <begin position="351"/>
        <end position="376"/>
    </location>
</feature>
<reference evidence="4" key="2">
    <citation type="submission" date="2023-11" db="EMBL/GenBank/DDBJ databases">
        <title>MicrobeMod: A computational toolkit for identifying prokaryotic methylation and restriction-modification with nanopore sequencing.</title>
        <authorList>
            <person name="Crits-Christoph A."/>
            <person name="Kang S.C."/>
            <person name="Lee H."/>
            <person name="Ostrov N."/>
        </authorList>
    </citation>
    <scope>NUCLEOTIDE SEQUENCE</scope>
    <source>
        <strain evidence="4">ATCC 51242</strain>
    </source>
</reference>
<evidence type="ECO:0000259" key="2">
    <source>
        <dbReference type="Pfam" id="PF01970"/>
    </source>
</evidence>
<keyword evidence="5" id="KW-1185">Reference proteome</keyword>
<feature type="transmembrane region" description="Helical" evidence="1">
    <location>
        <begin position="318"/>
        <end position="339"/>
    </location>
</feature>
<gene>
    <name evidence="3" type="ORF">RradSPS_1072</name>
    <name evidence="4" type="ORF">SIL72_06935</name>
</gene>
<sequence>MSNWVAGLEAVLSVQVLLFIVLGLVIGIVVGALPGISATVGVAVLLPFTFTLEPLTGMMLLLGIYGGAVYAGSIPAILIRAPGTPASAASVLDGHEMTKKGEASQALTISVIASCVGGLLGVIALGLFAPALAGFALSFGPAEYFMLAVLALTVVASVAENNIVKGLLAGVLGFAIAMIGFDTIQAFPRFTFGTTNLAAGIQFIPVMIGLFAVSEALLQFERRQSISLTERIISRFRPTFGWFKKLVPSSLLSSAIGFIVGVIPGTGGDIASFVAYNESKRFARGEKQFGEGDPRGVSSAEAAKNAGTAGALVPMLTLGIPGDVTSAILIGAITVHGLRPGPGLFTGSPDLVYGIFIGFFVAYLILLVIGLAGIKVWVKSIQAVPTQYLWPTVMVLSVIGAYALRANPFDVFVMLFFGVVGYFMIKGGFPVAPLIIGLILGPIAESGYRRTMLINDGSFAWLLQPIPLVLLILTLLSIAFSVSRTFRRSG</sequence>
<dbReference type="RefSeq" id="WP_038681198.1">
    <property type="nucleotide sequence ID" value="NZ_CP007514.1"/>
</dbReference>
<dbReference type="KEGG" id="rrd:RradSPS_1072"/>
<dbReference type="AlphaFoldDB" id="A0A023X2X3"/>
<evidence type="ECO:0000256" key="1">
    <source>
        <dbReference type="SAM" id="Phobius"/>
    </source>
</evidence>
<feature type="transmembrane region" description="Helical" evidence="1">
    <location>
        <begin position="166"/>
        <end position="187"/>
    </location>
</feature>
<reference evidence="3 5" key="1">
    <citation type="submission" date="2014-03" db="EMBL/GenBank/DDBJ databases">
        <title>Complete genome sequence of the Radio-Resistant Rubrobacter radiotolerans RSPS-4.</title>
        <authorList>
            <person name="Egas C.C."/>
            <person name="Barroso C.C."/>
            <person name="Froufe H.J.C."/>
            <person name="Pacheco J.J."/>
            <person name="Albuquerque L.L."/>
            <person name="da Costa M.M.S."/>
        </authorList>
    </citation>
    <scope>NUCLEOTIDE SEQUENCE [LARGE SCALE GENOMIC DNA]</scope>
    <source>
        <strain evidence="3 5">RSPS-4</strain>
    </source>
</reference>
<evidence type="ECO:0000313" key="5">
    <source>
        <dbReference type="Proteomes" id="UP000025229"/>
    </source>
</evidence>
<dbReference type="Proteomes" id="UP001281130">
    <property type="component" value="Unassembled WGS sequence"/>
</dbReference>
<dbReference type="HOGENOM" id="CLU_022936_2_0_11"/>
<feature type="transmembrane region" description="Helical" evidence="1">
    <location>
        <begin position="199"/>
        <end position="220"/>
    </location>
</feature>
<evidence type="ECO:0000313" key="4">
    <source>
        <dbReference type="EMBL" id="MDX5893762.1"/>
    </source>
</evidence>
<name>A0A023X2X3_RUBRA</name>
<dbReference type="Pfam" id="PF01970">
    <property type="entry name" value="TctA"/>
    <property type="match status" value="1"/>
</dbReference>
<dbReference type="EMBL" id="JAWXXX010000001">
    <property type="protein sequence ID" value="MDX5893762.1"/>
    <property type="molecule type" value="Genomic_DNA"/>
</dbReference>
<dbReference type="STRING" id="42256.RradSPS_1072"/>
<feature type="transmembrane region" description="Helical" evidence="1">
    <location>
        <begin position="106"/>
        <end position="129"/>
    </location>
</feature>
<feature type="transmembrane region" description="Helical" evidence="1">
    <location>
        <begin position="16"/>
        <end position="46"/>
    </location>
</feature>
<dbReference type="InterPro" id="IPR002823">
    <property type="entry name" value="DUF112_TM"/>
</dbReference>
<feature type="transmembrane region" description="Helical" evidence="1">
    <location>
        <begin position="58"/>
        <end position="79"/>
    </location>
</feature>
<dbReference type="OrthoDB" id="9781349at2"/>
<feature type="transmembrane region" description="Helical" evidence="1">
    <location>
        <begin position="388"/>
        <end position="404"/>
    </location>
</feature>
<feature type="domain" description="DUF112" evidence="2">
    <location>
        <begin position="17"/>
        <end position="436"/>
    </location>
</feature>
<feature type="transmembrane region" description="Helical" evidence="1">
    <location>
        <begin position="411"/>
        <end position="439"/>
    </location>
</feature>